<comment type="caution">
    <text evidence="1">The sequence shown here is derived from an EMBL/GenBank/DDBJ whole genome shotgun (WGS) entry which is preliminary data.</text>
</comment>
<dbReference type="Proteomes" id="UP000016960">
    <property type="component" value="Unassembled WGS sequence"/>
</dbReference>
<dbReference type="EMBL" id="ASSJ01000055">
    <property type="protein sequence ID" value="ERN41034.1"/>
    <property type="molecule type" value="Genomic_DNA"/>
</dbReference>
<evidence type="ECO:0000313" key="2">
    <source>
        <dbReference type="Proteomes" id="UP000016960"/>
    </source>
</evidence>
<accession>U5DKD3</accession>
<dbReference type="AlphaFoldDB" id="U5DKD3"/>
<organism evidence="1 2">
    <name type="scientific">Rubidibacter lacunae KORDI 51-2</name>
    <dbReference type="NCBI Taxonomy" id="582515"/>
    <lineage>
        <taxon>Bacteria</taxon>
        <taxon>Bacillati</taxon>
        <taxon>Cyanobacteriota</taxon>
        <taxon>Cyanophyceae</taxon>
        <taxon>Oscillatoriophycideae</taxon>
        <taxon>Chroococcales</taxon>
        <taxon>Aphanothecaceae</taxon>
        <taxon>Rubidibacter</taxon>
    </lineage>
</organism>
<reference evidence="1 2" key="1">
    <citation type="submission" date="2013-05" db="EMBL/GenBank/DDBJ databases">
        <title>Draft genome sequence of Rubidibacter lacunae KORDI 51-2.</title>
        <authorList>
            <person name="Choi D.H."/>
            <person name="Noh J.H."/>
            <person name="Kwon K.-K."/>
            <person name="Lee J.-H."/>
            <person name="Ryu J.-Y."/>
        </authorList>
    </citation>
    <scope>NUCLEOTIDE SEQUENCE [LARGE SCALE GENOMIC DNA]</scope>
    <source>
        <strain evidence="1 2">KORDI 51-2</strain>
    </source>
</reference>
<sequence>MIAVAAVGRIQEAPKLRQQMLLDVLPSWSWSPHDAVFSEVLSVNQFLFTFHLQTGELRPGWYVPIKLHLIITTH</sequence>
<evidence type="ECO:0000313" key="1">
    <source>
        <dbReference type="EMBL" id="ERN41034.1"/>
    </source>
</evidence>
<proteinExistence type="predicted"/>
<protein>
    <submittedName>
        <fullName evidence="1">Uncharacterized protein</fullName>
    </submittedName>
</protein>
<name>U5DKD3_9CHRO</name>
<gene>
    <name evidence="1" type="ORF">KR51_00022910</name>
</gene>
<dbReference type="InParanoid" id="U5DKD3"/>
<keyword evidence="2" id="KW-1185">Reference proteome</keyword>